<dbReference type="Gene3D" id="3.40.630.10">
    <property type="entry name" value="Zn peptidases"/>
    <property type="match status" value="1"/>
</dbReference>
<keyword evidence="5" id="KW-1185">Reference proteome</keyword>
<comment type="caution">
    <text evidence="4">The sequence shown here is derived from an EMBL/GenBank/DDBJ whole genome shotgun (WGS) entry which is preliminary data.</text>
</comment>
<gene>
    <name evidence="4" type="primary">argE</name>
    <name evidence="4" type="ORF">ACFP57_12650</name>
</gene>
<reference evidence="5" key="1">
    <citation type="journal article" date="2019" name="Int. J. Syst. Evol. Microbiol.">
        <title>The Global Catalogue of Microorganisms (GCM) 10K type strain sequencing project: providing services to taxonomists for standard genome sequencing and annotation.</title>
        <authorList>
            <consortium name="The Broad Institute Genomics Platform"/>
            <consortium name="The Broad Institute Genome Sequencing Center for Infectious Disease"/>
            <person name="Wu L."/>
            <person name="Ma J."/>
        </authorList>
    </citation>
    <scope>NUCLEOTIDE SEQUENCE [LARGE SCALE GENOMIC DNA]</scope>
    <source>
        <strain evidence="5">CGMCC 1.15277</strain>
    </source>
</reference>
<dbReference type="Pfam" id="PF01546">
    <property type="entry name" value="Peptidase_M20"/>
    <property type="match status" value="1"/>
</dbReference>
<organism evidence="4 5">
    <name type="scientific">Luteococcus sanguinis</name>
    <dbReference type="NCBI Taxonomy" id="174038"/>
    <lineage>
        <taxon>Bacteria</taxon>
        <taxon>Bacillati</taxon>
        <taxon>Actinomycetota</taxon>
        <taxon>Actinomycetes</taxon>
        <taxon>Propionibacteriales</taxon>
        <taxon>Propionibacteriaceae</taxon>
        <taxon>Luteococcus</taxon>
    </lineage>
</organism>
<dbReference type="Gene3D" id="3.30.70.360">
    <property type="match status" value="1"/>
</dbReference>
<dbReference type="EMBL" id="JBHSUA010000024">
    <property type="protein sequence ID" value="MFC6397825.1"/>
    <property type="molecule type" value="Genomic_DNA"/>
</dbReference>
<dbReference type="PANTHER" id="PTHR43808:SF31">
    <property type="entry name" value="N-ACETYL-L-CITRULLINE DEACETYLASE"/>
    <property type="match status" value="1"/>
</dbReference>
<keyword evidence="1" id="KW-0479">Metal-binding</keyword>
<accession>A0ABW1X5M3</accession>
<dbReference type="NCBIfam" id="NF005710">
    <property type="entry name" value="PRK07522.1"/>
    <property type="match status" value="1"/>
</dbReference>
<dbReference type="PANTHER" id="PTHR43808">
    <property type="entry name" value="ACETYLORNITHINE DEACETYLASE"/>
    <property type="match status" value="1"/>
</dbReference>
<dbReference type="EC" id="3.5.1.16" evidence="4"/>
<dbReference type="InterPro" id="IPR050072">
    <property type="entry name" value="Peptidase_M20A"/>
</dbReference>
<protein>
    <submittedName>
        <fullName evidence="4">Acetylornithine deacetylase</fullName>
        <ecNumber evidence="4">3.5.1.16</ecNumber>
    </submittedName>
</protein>
<evidence type="ECO:0000259" key="3">
    <source>
        <dbReference type="Pfam" id="PF07687"/>
    </source>
</evidence>
<dbReference type="GO" id="GO:0008777">
    <property type="term" value="F:acetylornithine deacetylase activity"/>
    <property type="evidence" value="ECO:0007669"/>
    <property type="project" value="UniProtKB-EC"/>
</dbReference>
<dbReference type="InterPro" id="IPR011650">
    <property type="entry name" value="Peptidase_M20_dimer"/>
</dbReference>
<dbReference type="InterPro" id="IPR036264">
    <property type="entry name" value="Bact_exopeptidase_dim_dom"/>
</dbReference>
<dbReference type="InterPro" id="IPR002933">
    <property type="entry name" value="Peptidase_M20"/>
</dbReference>
<dbReference type="NCBIfam" id="TIGR01892">
    <property type="entry name" value="AcOrn-deacetyl"/>
    <property type="match status" value="1"/>
</dbReference>
<dbReference type="SUPFAM" id="SSF55031">
    <property type="entry name" value="Bacterial exopeptidase dimerisation domain"/>
    <property type="match status" value="1"/>
</dbReference>
<evidence type="ECO:0000256" key="2">
    <source>
        <dbReference type="ARBA" id="ARBA00022801"/>
    </source>
</evidence>
<evidence type="ECO:0000256" key="1">
    <source>
        <dbReference type="ARBA" id="ARBA00022723"/>
    </source>
</evidence>
<dbReference type="CDD" id="cd03894">
    <property type="entry name" value="M20_ArgE"/>
    <property type="match status" value="1"/>
</dbReference>
<name>A0ABW1X5M3_9ACTN</name>
<proteinExistence type="predicted"/>
<evidence type="ECO:0000313" key="5">
    <source>
        <dbReference type="Proteomes" id="UP001596266"/>
    </source>
</evidence>
<dbReference type="InterPro" id="IPR010169">
    <property type="entry name" value="AcOrn-deacetyl"/>
</dbReference>
<dbReference type="Proteomes" id="UP001596266">
    <property type="component" value="Unassembled WGS sequence"/>
</dbReference>
<evidence type="ECO:0000313" key="4">
    <source>
        <dbReference type="EMBL" id="MFC6397825.1"/>
    </source>
</evidence>
<dbReference type="Pfam" id="PF07687">
    <property type="entry name" value="M20_dimer"/>
    <property type="match status" value="1"/>
</dbReference>
<dbReference type="RefSeq" id="WP_343886968.1">
    <property type="nucleotide sequence ID" value="NZ_BAAAKI010000025.1"/>
</dbReference>
<keyword evidence="2 4" id="KW-0378">Hydrolase</keyword>
<feature type="domain" description="Peptidase M20 dimerisation" evidence="3">
    <location>
        <begin position="176"/>
        <end position="282"/>
    </location>
</feature>
<sequence length="386" mass="41081">MSEPRYLPWLRKLVAVDTTSRNPNGKLIAMIADELRTHGLEPVVFDNPDGTKQGLVATIPAADGTTTGGVVLSGHTDVVPVDGQQWTSDPWTVTERDGKLHGRGVADMKGYLATILALLPELTAAQLSQPIHLAFSYDEEVGCRGGDAIVAKLHELGREPRAALVGEPTSMRVIRAHKSVNLYTVTFTGVGAHSSLTANGVNAVEYAAQLACWWRDLTDAWKAEGPFDEAYPLKWSTGGVNQFTGGTAVNIVPAKAELVLEFRSIAEVDDDDVLARTRAEVDRLRALMQAENPAADVQLVVDAAVPSLDVPADAWAAQLAEATGGTRCDDKVTYGTEAGQFARGGIPAVVCGPGDIAQAHTPDEWIEPSQLDACAHHLLALVAELS</sequence>
<dbReference type="SUPFAM" id="SSF53187">
    <property type="entry name" value="Zn-dependent exopeptidases"/>
    <property type="match status" value="1"/>
</dbReference>